<sequence>MQCWWIYLQTIPPRKGNDLRASDSQFSYCGVNGIPKERMCDGFNDCSNGGDDDGGWRLFGVLRCARTLPRAFGSDVRPPASTAWQCLHMAPAMDSLMVSSLKLHVDEQSPRARQTVLDRVDVTLLVDGAI</sequence>
<evidence type="ECO:0000313" key="2">
    <source>
        <dbReference type="Proteomes" id="UP000324222"/>
    </source>
</evidence>
<dbReference type="AlphaFoldDB" id="A0A5B7CIG0"/>
<gene>
    <name evidence="1" type="ORF">E2C01_001895</name>
</gene>
<dbReference type="EMBL" id="VSRR010000063">
    <property type="protein sequence ID" value="MPC09289.1"/>
    <property type="molecule type" value="Genomic_DNA"/>
</dbReference>
<organism evidence="1 2">
    <name type="scientific">Portunus trituberculatus</name>
    <name type="common">Swimming crab</name>
    <name type="synonym">Neptunus trituberculatus</name>
    <dbReference type="NCBI Taxonomy" id="210409"/>
    <lineage>
        <taxon>Eukaryota</taxon>
        <taxon>Metazoa</taxon>
        <taxon>Ecdysozoa</taxon>
        <taxon>Arthropoda</taxon>
        <taxon>Crustacea</taxon>
        <taxon>Multicrustacea</taxon>
        <taxon>Malacostraca</taxon>
        <taxon>Eumalacostraca</taxon>
        <taxon>Eucarida</taxon>
        <taxon>Decapoda</taxon>
        <taxon>Pleocyemata</taxon>
        <taxon>Brachyura</taxon>
        <taxon>Eubrachyura</taxon>
        <taxon>Portunoidea</taxon>
        <taxon>Portunidae</taxon>
        <taxon>Portuninae</taxon>
        <taxon>Portunus</taxon>
    </lineage>
</organism>
<reference evidence="1 2" key="1">
    <citation type="submission" date="2019-05" db="EMBL/GenBank/DDBJ databases">
        <title>Another draft genome of Portunus trituberculatus and its Hox gene families provides insights of decapod evolution.</title>
        <authorList>
            <person name="Jeong J.-H."/>
            <person name="Song I."/>
            <person name="Kim S."/>
            <person name="Choi T."/>
            <person name="Kim D."/>
            <person name="Ryu S."/>
            <person name="Kim W."/>
        </authorList>
    </citation>
    <scope>NUCLEOTIDE SEQUENCE [LARGE SCALE GENOMIC DNA]</scope>
    <source>
        <tissue evidence="1">Muscle</tissue>
    </source>
</reference>
<protein>
    <submittedName>
        <fullName evidence="1">Uncharacterized protein</fullName>
    </submittedName>
</protein>
<name>A0A5B7CIG0_PORTR</name>
<comment type="caution">
    <text evidence="1">The sequence shown here is derived from an EMBL/GenBank/DDBJ whole genome shotgun (WGS) entry which is preliminary data.</text>
</comment>
<accession>A0A5B7CIG0</accession>
<evidence type="ECO:0000313" key="1">
    <source>
        <dbReference type="EMBL" id="MPC09289.1"/>
    </source>
</evidence>
<dbReference type="Proteomes" id="UP000324222">
    <property type="component" value="Unassembled WGS sequence"/>
</dbReference>
<dbReference type="OrthoDB" id="6022609at2759"/>
<keyword evidence="2" id="KW-1185">Reference proteome</keyword>
<proteinExistence type="predicted"/>